<reference evidence="2" key="1">
    <citation type="submission" date="2015-09" db="EMBL/GenBank/DDBJ databases">
        <authorList>
            <consortium name="Pathogen Informatics"/>
        </authorList>
    </citation>
    <scope>NUCLEOTIDE SEQUENCE [LARGE SCALE GENOMIC DNA]</scope>
    <source>
        <strain evidence="2">Lake Konstanz</strain>
    </source>
</reference>
<sequence>MRRECHTSFAQRVWHAPAHVSNPLLSDFFEVARRGLDHALVLLF</sequence>
<dbReference type="VEuPathDB" id="TriTrypDB:BSAL_09470"/>
<dbReference type="AlphaFoldDB" id="A0A0S4J756"/>
<proteinExistence type="predicted"/>
<dbReference type="EMBL" id="CYKH01001486">
    <property type="protein sequence ID" value="CUG87288.1"/>
    <property type="molecule type" value="Genomic_DNA"/>
</dbReference>
<evidence type="ECO:0000313" key="1">
    <source>
        <dbReference type="EMBL" id="CUG87288.1"/>
    </source>
</evidence>
<protein>
    <submittedName>
        <fullName evidence="1">Uncharacterized protein</fullName>
    </submittedName>
</protein>
<evidence type="ECO:0000313" key="2">
    <source>
        <dbReference type="Proteomes" id="UP000051952"/>
    </source>
</evidence>
<gene>
    <name evidence="1" type="ORF">BSAL_09470</name>
</gene>
<name>A0A0S4J756_BODSA</name>
<organism evidence="1 2">
    <name type="scientific">Bodo saltans</name>
    <name type="common">Flagellated protozoan</name>
    <dbReference type="NCBI Taxonomy" id="75058"/>
    <lineage>
        <taxon>Eukaryota</taxon>
        <taxon>Discoba</taxon>
        <taxon>Euglenozoa</taxon>
        <taxon>Kinetoplastea</taxon>
        <taxon>Metakinetoplastina</taxon>
        <taxon>Eubodonida</taxon>
        <taxon>Bodonidae</taxon>
        <taxon>Bodo</taxon>
    </lineage>
</organism>
<keyword evidence="2" id="KW-1185">Reference proteome</keyword>
<accession>A0A0S4J756</accession>
<dbReference type="Proteomes" id="UP000051952">
    <property type="component" value="Unassembled WGS sequence"/>
</dbReference>